<evidence type="ECO:0000256" key="7">
    <source>
        <dbReference type="ARBA" id="ARBA00022737"/>
    </source>
</evidence>
<feature type="region of interest" description="Disordered" evidence="11">
    <location>
        <begin position="453"/>
        <end position="482"/>
    </location>
</feature>
<evidence type="ECO:0000313" key="14">
    <source>
        <dbReference type="Proteomes" id="UP000626092"/>
    </source>
</evidence>
<protein>
    <submittedName>
        <fullName evidence="13">Uncharacterized protein</fullName>
    </submittedName>
</protein>
<dbReference type="GO" id="GO:0006952">
    <property type="term" value="P:defense response"/>
    <property type="evidence" value="ECO:0007669"/>
    <property type="project" value="UniProtKB-ARBA"/>
</dbReference>
<name>A0A834L478_RHOSS</name>
<reference evidence="13" key="1">
    <citation type="submission" date="2019-11" db="EMBL/GenBank/DDBJ databases">
        <authorList>
            <person name="Liu Y."/>
            <person name="Hou J."/>
            <person name="Li T.-Q."/>
            <person name="Guan C.-H."/>
            <person name="Wu X."/>
            <person name="Wu H.-Z."/>
            <person name="Ling F."/>
            <person name="Zhang R."/>
            <person name="Shi X.-G."/>
            <person name="Ren J.-P."/>
            <person name="Chen E.-F."/>
            <person name="Sun J.-M."/>
        </authorList>
    </citation>
    <scope>NUCLEOTIDE SEQUENCE</scope>
    <source>
        <strain evidence="13">Adult_tree_wgs_1</strain>
        <tissue evidence="13">Leaves</tissue>
    </source>
</reference>
<feature type="compositionally biased region" description="Polar residues" evidence="11">
    <location>
        <begin position="330"/>
        <end position="347"/>
    </location>
</feature>
<dbReference type="SUPFAM" id="SSF52058">
    <property type="entry name" value="L domain-like"/>
    <property type="match status" value="1"/>
</dbReference>
<dbReference type="InterPro" id="IPR032675">
    <property type="entry name" value="LRR_dom_sf"/>
</dbReference>
<feature type="compositionally biased region" description="Basic and acidic residues" evidence="11">
    <location>
        <begin position="298"/>
        <end position="313"/>
    </location>
</feature>
<dbReference type="PANTHER" id="PTHR48063">
    <property type="entry name" value="LRR RECEPTOR-LIKE KINASE"/>
    <property type="match status" value="1"/>
</dbReference>
<comment type="subcellular location">
    <subcellularLocation>
        <location evidence="1">Cell membrane</location>
        <topology evidence="1">Single-pass type I membrane protein</topology>
    </subcellularLocation>
</comment>
<comment type="caution">
    <text evidence="13">The sequence shown here is derived from an EMBL/GenBank/DDBJ whole genome shotgun (WGS) entry which is preliminary data.</text>
</comment>
<evidence type="ECO:0000256" key="3">
    <source>
        <dbReference type="ARBA" id="ARBA00022475"/>
    </source>
</evidence>
<evidence type="ECO:0000256" key="4">
    <source>
        <dbReference type="ARBA" id="ARBA00022614"/>
    </source>
</evidence>
<keyword evidence="5 12" id="KW-0812">Transmembrane</keyword>
<feature type="compositionally biased region" description="Basic and acidic residues" evidence="11">
    <location>
        <begin position="453"/>
        <end position="462"/>
    </location>
</feature>
<feature type="compositionally biased region" description="Basic and acidic residues" evidence="11">
    <location>
        <begin position="348"/>
        <end position="365"/>
    </location>
</feature>
<keyword evidence="14" id="KW-1185">Reference proteome</keyword>
<dbReference type="AlphaFoldDB" id="A0A834L478"/>
<keyword evidence="3" id="KW-1003">Cell membrane</keyword>
<gene>
    <name evidence="13" type="ORF">RHSIM_RhsimUnG0134000</name>
</gene>
<dbReference type="InterPro" id="IPR003591">
    <property type="entry name" value="Leu-rich_rpt_typical-subtyp"/>
</dbReference>
<sequence>MGSNATDLIDSIVETSILGENDKTEIPIAREVATVETSLDDISEQMLQASTIQTSKEHDLVSLEVGETTGKAPEKDEVLYEKAETSLAEETTEATDGENLDHPLPVGKLEKQIQLSSSSYESTKEEAAKLDKSELEKFKDLSSKLPTTEHMRTTIETSEANEVLVEEAKTSEAISEPQDDGFEEFKEIGSSPPVEKIRTYADEVELNETKTLDAVYKSADVATNGENLGHPLPVGKLEEKIQLSSSSYESTKEDATELDKSELEESTDKLSKLSTTEHGIRHVGTTIEESEADEVQVEEAKTSEAISKSKEGQPRYITDEENIGLKKCSTDSPSQYEERPVQQSLQEASRDEDIVYSKNSNKDADNLPTPYPTVTEHSTEDIGGKYEEASNLELEKNGEVLLESVSAINSPAVPLTSEGIEVIEETPKESTTELGDGENHCEETTEEEAIKKYTSTEKEETTTKINQEDELGAEDYPGERTSTIFEAEDYPGERTITIFDASINEIQHEKESEENCANKNMEGVVRADDKGPHQLSASDEIANQSELESHRDEIDFTDTATEATAQFEELRKHYPRSIRKNPGRSLNYCEMKTTGILLLRSILLSYLRELDASWNQLTGSILVGEFKNLERLVISYNYFSGPMPSSRGRMSYLRELDARQNQLNGSIPVALEQLSNLQILDLSNNSLDGMVFKQHFTTLKNLTELRLSSNSLVINISSQWVPPFQLQLLRTASYTLGPQFPSWFQTQRHVTELDMSNANISDIMPDWFELMSSCIQYLNISNNHTRGKLPKFQMQCNDSGSVFLSGFCFHGELPLSSQNLTGIVTLDLDENAFIGVIQRLIGDKLHNLVILSLQSNNFYGGILVQLCHLSALQLLNLAHNNVTGDIPSCFLNFTTMAVSEHGNSEYQDSEKIGDLKQLESLDFSRNKLFGSIPQSLSSLTSLSHLNLSFNNLSGQIPIGNQLQTLDDQSIYVGNDGLCGAPLTKSCPGDESADDGDRQVLVNEGDRDEDDAELMWFYAGIGPGFVVGLLGVFCTLYFKRKWRYAYFQLIEDAYDRIFVAIAVKANWLRRKFHPQR</sequence>
<organism evidence="13 14">
    <name type="scientific">Rhododendron simsii</name>
    <name type="common">Sims's rhododendron</name>
    <dbReference type="NCBI Taxonomy" id="118357"/>
    <lineage>
        <taxon>Eukaryota</taxon>
        <taxon>Viridiplantae</taxon>
        <taxon>Streptophyta</taxon>
        <taxon>Embryophyta</taxon>
        <taxon>Tracheophyta</taxon>
        <taxon>Spermatophyta</taxon>
        <taxon>Magnoliopsida</taxon>
        <taxon>eudicotyledons</taxon>
        <taxon>Gunneridae</taxon>
        <taxon>Pentapetalae</taxon>
        <taxon>asterids</taxon>
        <taxon>Ericales</taxon>
        <taxon>Ericaceae</taxon>
        <taxon>Ericoideae</taxon>
        <taxon>Rhodoreae</taxon>
        <taxon>Rhododendron</taxon>
    </lineage>
</organism>
<dbReference type="Proteomes" id="UP000626092">
    <property type="component" value="Unassembled WGS sequence"/>
</dbReference>
<evidence type="ECO:0000256" key="1">
    <source>
        <dbReference type="ARBA" id="ARBA00004251"/>
    </source>
</evidence>
<feature type="transmembrane region" description="Helical" evidence="12">
    <location>
        <begin position="1014"/>
        <end position="1037"/>
    </location>
</feature>
<evidence type="ECO:0000313" key="13">
    <source>
        <dbReference type="EMBL" id="KAF7113358.1"/>
    </source>
</evidence>
<evidence type="ECO:0000256" key="8">
    <source>
        <dbReference type="ARBA" id="ARBA00022989"/>
    </source>
</evidence>
<proteinExistence type="inferred from homology"/>
<feature type="compositionally biased region" description="Basic and acidic residues" evidence="11">
    <location>
        <begin position="250"/>
        <end position="271"/>
    </location>
</feature>
<dbReference type="PRINTS" id="PR00019">
    <property type="entry name" value="LEURICHRPT"/>
</dbReference>
<keyword evidence="10" id="KW-0325">Glycoprotein</keyword>
<evidence type="ECO:0000256" key="12">
    <source>
        <dbReference type="SAM" id="Phobius"/>
    </source>
</evidence>
<evidence type="ECO:0000256" key="6">
    <source>
        <dbReference type="ARBA" id="ARBA00022729"/>
    </source>
</evidence>
<feature type="region of interest" description="Disordered" evidence="11">
    <location>
        <begin position="243"/>
        <end position="382"/>
    </location>
</feature>
<evidence type="ECO:0000256" key="2">
    <source>
        <dbReference type="ARBA" id="ARBA00009592"/>
    </source>
</evidence>
<dbReference type="SMART" id="SM00369">
    <property type="entry name" value="LRR_TYP"/>
    <property type="match status" value="5"/>
</dbReference>
<accession>A0A834L478</accession>
<keyword evidence="4" id="KW-0433">Leucine-rich repeat</keyword>
<keyword evidence="7" id="KW-0677">Repeat</keyword>
<evidence type="ECO:0000256" key="5">
    <source>
        <dbReference type="ARBA" id="ARBA00022692"/>
    </source>
</evidence>
<dbReference type="InterPro" id="IPR001611">
    <property type="entry name" value="Leu-rich_rpt"/>
</dbReference>
<evidence type="ECO:0000256" key="10">
    <source>
        <dbReference type="ARBA" id="ARBA00023180"/>
    </source>
</evidence>
<dbReference type="EMBL" id="WJXA01000296">
    <property type="protein sequence ID" value="KAF7113358.1"/>
    <property type="molecule type" value="Genomic_DNA"/>
</dbReference>
<feature type="compositionally biased region" description="Acidic residues" evidence="11">
    <location>
        <begin position="288"/>
        <end position="297"/>
    </location>
</feature>
<dbReference type="Pfam" id="PF13855">
    <property type="entry name" value="LRR_8"/>
    <property type="match status" value="1"/>
</dbReference>
<evidence type="ECO:0000256" key="9">
    <source>
        <dbReference type="ARBA" id="ARBA00023136"/>
    </source>
</evidence>
<keyword evidence="6" id="KW-0732">Signal</keyword>
<evidence type="ECO:0000256" key="11">
    <source>
        <dbReference type="SAM" id="MobiDB-lite"/>
    </source>
</evidence>
<dbReference type="OrthoDB" id="771720at2759"/>
<keyword evidence="8 12" id="KW-1133">Transmembrane helix</keyword>
<dbReference type="PANTHER" id="PTHR48063:SF112">
    <property type="entry name" value="RECEPTOR LIKE PROTEIN 30-LIKE"/>
    <property type="match status" value="1"/>
</dbReference>
<dbReference type="GO" id="GO:0051707">
    <property type="term" value="P:response to other organism"/>
    <property type="evidence" value="ECO:0007669"/>
    <property type="project" value="UniProtKB-ARBA"/>
</dbReference>
<comment type="similarity">
    <text evidence="2">Belongs to the RLP family.</text>
</comment>
<dbReference type="InterPro" id="IPR046956">
    <property type="entry name" value="RLP23-like"/>
</dbReference>
<keyword evidence="9 12" id="KW-0472">Membrane</keyword>
<dbReference type="FunFam" id="3.80.10.10:FF:000383">
    <property type="entry name" value="Leucine-rich repeat receptor protein kinase EMS1"/>
    <property type="match status" value="1"/>
</dbReference>
<dbReference type="Gene3D" id="3.80.10.10">
    <property type="entry name" value="Ribonuclease Inhibitor"/>
    <property type="match status" value="2"/>
</dbReference>
<dbReference type="Pfam" id="PF00560">
    <property type="entry name" value="LRR_1"/>
    <property type="match status" value="3"/>
</dbReference>
<dbReference type="GO" id="GO:0005886">
    <property type="term" value="C:plasma membrane"/>
    <property type="evidence" value="ECO:0007669"/>
    <property type="project" value="UniProtKB-SubCell"/>
</dbReference>